<reference evidence="3 4" key="1">
    <citation type="submission" date="2018-11" db="EMBL/GenBank/DDBJ databases">
        <title>Genome assembly of Steccherinum ochraceum LE-BIN_3174, the white-rot fungus of the Steccherinaceae family (The Residual Polyporoid clade, Polyporales, Basidiomycota).</title>
        <authorList>
            <person name="Fedorova T.V."/>
            <person name="Glazunova O.A."/>
            <person name="Landesman E.O."/>
            <person name="Moiseenko K.V."/>
            <person name="Psurtseva N.V."/>
            <person name="Savinova O.S."/>
            <person name="Shakhova N.V."/>
            <person name="Tyazhelova T.V."/>
            <person name="Vasina D.V."/>
        </authorList>
    </citation>
    <scope>NUCLEOTIDE SEQUENCE [LARGE SCALE GENOMIC DNA]</scope>
    <source>
        <strain evidence="3 4">LE-BIN_3174</strain>
    </source>
</reference>
<evidence type="ECO:0000256" key="2">
    <source>
        <dbReference type="SAM" id="MobiDB-lite"/>
    </source>
</evidence>
<keyword evidence="4" id="KW-1185">Reference proteome</keyword>
<dbReference type="Proteomes" id="UP000292702">
    <property type="component" value="Unassembled WGS sequence"/>
</dbReference>
<sequence>MSQSEAVHMLSIEALYSKDDQRPHCLDQTVGSLLNTLVTENIKNAHAPIPSDIFMLCYTGRSSSSDETEDHRLYASRRCTEAFDACFGITDLAKFLADLQDATCVANPDAATEFSNFDLPIIRRMLQFKRDETRRLQQELNTLHETLEEAEEELSYLRQKIHQYENDVLPHGAPLVRSDSKRRKKCPSTLVEEPQPAKAKAKHDLVLSERTVLCHADSPGHVSLGDDKDHDQPDDPYQLAARLEHTCALLKAVPVHATVLYRERDQPCWTTLFTDASCFGSFTSDRDASFMTKGIDPDGEFILQKREPLGSPASVGSTNCDEDLIWWGESRDEENMYYHDEEGRVYMWEFRSAFDCRRIKRLIDLVDKYNSMSRGKICDFPTSSWSQMVRKLHESEQALAAAQSNEVFLRQELLEMKAKYVDHERELAVAKEKASALSTSASQLTSTVRQIATLCESLGIGIGHV</sequence>
<evidence type="ECO:0000313" key="3">
    <source>
        <dbReference type="EMBL" id="TCD62328.1"/>
    </source>
</evidence>
<evidence type="ECO:0000313" key="4">
    <source>
        <dbReference type="Proteomes" id="UP000292702"/>
    </source>
</evidence>
<feature type="coiled-coil region" evidence="1">
    <location>
        <begin position="126"/>
        <end position="167"/>
    </location>
</feature>
<organism evidence="3 4">
    <name type="scientific">Steccherinum ochraceum</name>
    <dbReference type="NCBI Taxonomy" id="92696"/>
    <lineage>
        <taxon>Eukaryota</taxon>
        <taxon>Fungi</taxon>
        <taxon>Dikarya</taxon>
        <taxon>Basidiomycota</taxon>
        <taxon>Agaricomycotina</taxon>
        <taxon>Agaricomycetes</taxon>
        <taxon>Polyporales</taxon>
        <taxon>Steccherinaceae</taxon>
        <taxon>Steccherinum</taxon>
    </lineage>
</organism>
<name>A0A4R0RFB5_9APHY</name>
<dbReference type="EMBL" id="RWJN01000382">
    <property type="protein sequence ID" value="TCD62328.1"/>
    <property type="molecule type" value="Genomic_DNA"/>
</dbReference>
<gene>
    <name evidence="3" type="ORF">EIP91_007068</name>
</gene>
<protein>
    <submittedName>
        <fullName evidence="3">Uncharacterized protein</fullName>
    </submittedName>
</protein>
<dbReference type="AlphaFoldDB" id="A0A4R0RFB5"/>
<feature type="region of interest" description="Disordered" evidence="2">
    <location>
        <begin position="172"/>
        <end position="201"/>
    </location>
</feature>
<evidence type="ECO:0000256" key="1">
    <source>
        <dbReference type="SAM" id="Coils"/>
    </source>
</evidence>
<accession>A0A4R0RFB5</accession>
<keyword evidence="1" id="KW-0175">Coiled coil</keyword>
<proteinExistence type="predicted"/>
<comment type="caution">
    <text evidence="3">The sequence shown here is derived from an EMBL/GenBank/DDBJ whole genome shotgun (WGS) entry which is preliminary data.</text>
</comment>